<dbReference type="InParanoid" id="A0A482X285"/>
<dbReference type="Gene3D" id="1.10.274.30">
    <property type="entry name" value="MRG domain"/>
    <property type="match status" value="1"/>
</dbReference>
<feature type="compositionally biased region" description="Acidic residues" evidence="8">
    <location>
        <begin position="134"/>
        <end position="148"/>
    </location>
</feature>
<dbReference type="SUPFAM" id="SSF54160">
    <property type="entry name" value="Chromo domain-like"/>
    <property type="match status" value="1"/>
</dbReference>
<evidence type="ECO:0000256" key="7">
    <source>
        <dbReference type="ARBA" id="ARBA00069454"/>
    </source>
</evidence>
<dbReference type="PROSITE" id="PS51640">
    <property type="entry name" value="MRG"/>
    <property type="match status" value="1"/>
</dbReference>
<dbReference type="GO" id="GO:0035267">
    <property type="term" value="C:NuA4 histone acetyltransferase complex"/>
    <property type="evidence" value="ECO:0007669"/>
    <property type="project" value="TreeGrafter"/>
</dbReference>
<feature type="compositionally biased region" description="Basic residues" evidence="8">
    <location>
        <begin position="107"/>
        <end position="118"/>
    </location>
</feature>
<accession>A0A482X285</accession>
<evidence type="ECO:0000256" key="2">
    <source>
        <dbReference type="ARBA" id="ARBA00022843"/>
    </source>
</evidence>
<comment type="caution">
    <text evidence="11">The sequence shown here is derived from an EMBL/GenBank/DDBJ whole genome shotgun (WGS) entry which is preliminary data.</text>
</comment>
<dbReference type="InterPro" id="IPR016197">
    <property type="entry name" value="Chromo-like_dom_sf"/>
</dbReference>
<evidence type="ECO:0000256" key="1">
    <source>
        <dbReference type="ARBA" id="ARBA00004123"/>
    </source>
</evidence>
<feature type="domain" description="MSL3 chromodomain-like" evidence="10">
    <location>
        <begin position="11"/>
        <end position="88"/>
    </location>
</feature>
<dbReference type="OrthoDB" id="10044771at2759"/>
<dbReference type="Gene3D" id="2.30.30.140">
    <property type="match status" value="1"/>
</dbReference>
<dbReference type="InterPro" id="IPR008676">
    <property type="entry name" value="MRG"/>
</dbReference>
<dbReference type="FunFam" id="2.30.30.140:FF:000042">
    <property type="entry name" value="male-specific lethal 3 homolog"/>
    <property type="match status" value="1"/>
</dbReference>
<dbReference type="Pfam" id="PF22732">
    <property type="entry name" value="MSL3_chromo-like"/>
    <property type="match status" value="1"/>
</dbReference>
<organism evidence="11 12">
    <name type="scientific">Laodelphax striatellus</name>
    <name type="common">Small brown planthopper</name>
    <name type="synonym">Delphax striatella</name>
    <dbReference type="NCBI Taxonomy" id="195883"/>
    <lineage>
        <taxon>Eukaryota</taxon>
        <taxon>Metazoa</taxon>
        <taxon>Ecdysozoa</taxon>
        <taxon>Arthropoda</taxon>
        <taxon>Hexapoda</taxon>
        <taxon>Insecta</taxon>
        <taxon>Pterygota</taxon>
        <taxon>Neoptera</taxon>
        <taxon>Paraneoptera</taxon>
        <taxon>Hemiptera</taxon>
        <taxon>Auchenorrhyncha</taxon>
        <taxon>Fulgoroidea</taxon>
        <taxon>Delphacidae</taxon>
        <taxon>Criomorphinae</taxon>
        <taxon>Laodelphax</taxon>
    </lineage>
</organism>
<evidence type="ECO:0000256" key="8">
    <source>
        <dbReference type="SAM" id="MobiDB-lite"/>
    </source>
</evidence>
<dbReference type="InterPro" id="IPR053820">
    <property type="entry name" value="MSL3_chromo-like"/>
</dbReference>
<keyword evidence="6" id="KW-0539">Nucleus</keyword>
<dbReference type="GO" id="GO:0005634">
    <property type="term" value="C:nucleus"/>
    <property type="evidence" value="ECO:0007669"/>
    <property type="project" value="UniProtKB-SubCell"/>
</dbReference>
<protein>
    <recommendedName>
        <fullName evidence="7">Protein male-specific lethal-3</fullName>
    </recommendedName>
</protein>
<dbReference type="Proteomes" id="UP000291343">
    <property type="component" value="Unassembled WGS sequence"/>
</dbReference>
<dbReference type="FunCoup" id="A0A482X285">
    <property type="interactions" value="662"/>
</dbReference>
<gene>
    <name evidence="11" type="ORF">LSTR_LSTR002367</name>
</gene>
<evidence type="ECO:0000313" key="12">
    <source>
        <dbReference type="Proteomes" id="UP000291343"/>
    </source>
</evidence>
<keyword evidence="5" id="KW-0804">Transcription</keyword>
<dbReference type="PANTHER" id="PTHR10880:SF15">
    <property type="entry name" value="MSL COMPLEX SUBUNIT 3"/>
    <property type="match status" value="1"/>
</dbReference>
<keyword evidence="4" id="KW-0805">Transcription regulation</keyword>
<dbReference type="Pfam" id="PF05712">
    <property type="entry name" value="MRG"/>
    <property type="match status" value="1"/>
</dbReference>
<dbReference type="EMBL" id="QKKF02019433">
    <property type="protein sequence ID" value="RZF39964.1"/>
    <property type="molecule type" value="Genomic_DNA"/>
</dbReference>
<dbReference type="GO" id="GO:0006325">
    <property type="term" value="P:chromatin organization"/>
    <property type="evidence" value="ECO:0007669"/>
    <property type="project" value="UniProtKB-KW"/>
</dbReference>
<dbReference type="InterPro" id="IPR026541">
    <property type="entry name" value="MRG_dom"/>
</dbReference>
<feature type="region of interest" description="Disordered" evidence="8">
    <location>
        <begin position="106"/>
        <end position="150"/>
    </location>
</feature>
<name>A0A482X285_LAOST</name>
<reference evidence="11 12" key="1">
    <citation type="journal article" date="2017" name="Gigascience">
        <title>Genome sequence of the small brown planthopper, Laodelphax striatellus.</title>
        <authorList>
            <person name="Zhu J."/>
            <person name="Jiang F."/>
            <person name="Wang X."/>
            <person name="Yang P."/>
            <person name="Bao Y."/>
            <person name="Zhao W."/>
            <person name="Wang W."/>
            <person name="Lu H."/>
            <person name="Wang Q."/>
            <person name="Cui N."/>
            <person name="Li J."/>
            <person name="Chen X."/>
            <person name="Luo L."/>
            <person name="Yu J."/>
            <person name="Kang L."/>
            <person name="Cui F."/>
        </authorList>
    </citation>
    <scope>NUCLEOTIDE SEQUENCE [LARGE SCALE GENOMIC DNA]</scope>
    <source>
        <strain evidence="11">Lst14</strain>
    </source>
</reference>
<dbReference type="AlphaFoldDB" id="A0A482X285"/>
<evidence type="ECO:0000256" key="4">
    <source>
        <dbReference type="ARBA" id="ARBA00023015"/>
    </source>
</evidence>
<evidence type="ECO:0000256" key="3">
    <source>
        <dbReference type="ARBA" id="ARBA00022853"/>
    </source>
</evidence>
<dbReference type="GO" id="GO:0006355">
    <property type="term" value="P:regulation of DNA-templated transcription"/>
    <property type="evidence" value="ECO:0007669"/>
    <property type="project" value="InterPro"/>
</dbReference>
<feature type="region of interest" description="Disordered" evidence="8">
    <location>
        <begin position="318"/>
        <end position="364"/>
    </location>
</feature>
<proteinExistence type="predicted"/>
<comment type="subcellular location">
    <subcellularLocation>
        <location evidence="1">Nucleus</location>
    </subcellularLocation>
</comment>
<evidence type="ECO:0000313" key="11">
    <source>
        <dbReference type="EMBL" id="RZF39964.1"/>
    </source>
</evidence>
<dbReference type="InterPro" id="IPR038217">
    <property type="entry name" value="MRG_C_sf"/>
</dbReference>
<evidence type="ECO:0000259" key="10">
    <source>
        <dbReference type="Pfam" id="PF22732"/>
    </source>
</evidence>
<feature type="compositionally biased region" description="Basic and acidic residues" evidence="8">
    <location>
        <begin position="321"/>
        <end position="333"/>
    </location>
</feature>
<dbReference type="STRING" id="195883.A0A482X285"/>
<keyword evidence="3" id="KW-0156">Chromatin regulator</keyword>
<dbReference type="PANTHER" id="PTHR10880">
    <property type="entry name" value="MORTALITY FACTOR 4-LIKE PROTEIN"/>
    <property type="match status" value="1"/>
</dbReference>
<feature type="domain" description="MRG" evidence="9">
    <location>
        <begin position="172"/>
        <end position="464"/>
    </location>
</feature>
<dbReference type="GO" id="GO:0072487">
    <property type="term" value="C:MSL complex"/>
    <property type="evidence" value="ECO:0007669"/>
    <property type="project" value="TreeGrafter"/>
</dbReference>
<sequence>MVSTRGVKPRYYVGEVVLCYEPDPAKTKVLYDSKILRILHSKDESGRKFVEFLIHFQGWNPTWDRFVTEDFILKDTTENRQLQKELAEKAQLTSTFKIHRGGNWYKRDRKKQRSKLSIKGRESLEAASAASKAEEEEAAAEEEGEGEEAPVAPVCHQDELSDSSVDAGPLPVTVPLSDNIRHLLENDYHLVTQSNKLLKLPAKPNVLTILENYVIDYAMNLVSSNQEKSTRSSTHPPLSLDAIRRNINLCKEVADGLRIYFDFTLRDFLLYNLERDQCNQMFFNLKIEPNSEAFSTTVKQEEIENGVLPNANACPISPVYSDKEAPHSTDGSRRKSLRSHRTGGFEFTNGTSGKSAPLMKEENLDSTQSLNANSVPQNAPARQETFITQIMEWKLVPPNVLKKLPLSPSQIYGATHLARLFVKLPELMPSGMAEKKLDVCLRHFSSILKYLEAHPEWFDESHYQENCGNLSVPTECMSN</sequence>
<evidence type="ECO:0000259" key="9">
    <source>
        <dbReference type="Pfam" id="PF05712"/>
    </source>
</evidence>
<evidence type="ECO:0000256" key="5">
    <source>
        <dbReference type="ARBA" id="ARBA00023163"/>
    </source>
</evidence>
<keyword evidence="2" id="KW-0832">Ubl conjugation</keyword>
<keyword evidence="12" id="KW-1185">Reference proteome</keyword>
<evidence type="ECO:0000256" key="6">
    <source>
        <dbReference type="ARBA" id="ARBA00023242"/>
    </source>
</evidence>